<evidence type="ECO:0000313" key="1">
    <source>
        <dbReference type="EMBL" id="CAA2409811.1"/>
    </source>
</evidence>
<sequence length="77" mass="8010">MSAHLVRLSGSRGGQTLYDKADAVIVWVEDDSVTQQADARAAAAAARPGPDGYWADAVVLELSEANLATAIPVKSIT</sequence>
<reference evidence="1" key="1">
    <citation type="submission" date="2019-12" db="EMBL/GenBank/DDBJ databases">
        <authorList>
            <person name="Ansaldi M."/>
            <person name="Clavijo F."/>
        </authorList>
    </citation>
    <scope>NUCLEOTIDE SEQUENCE [LARGE SCALE GENOMIC DNA]</scope>
</reference>
<accession>A0A679KLF3</accession>
<dbReference type="EMBL" id="LR743532">
    <property type="protein sequence ID" value="CAA2409811.1"/>
    <property type="molecule type" value="Genomic_DNA"/>
</dbReference>
<name>A0A679KLF3_9CAUD</name>
<protein>
    <submittedName>
        <fullName evidence="1">Uncharacterized protein</fullName>
    </submittedName>
</protein>
<dbReference type="RefSeq" id="YP_009997023.1">
    <property type="nucleotide sequence ID" value="NC_052967.1"/>
</dbReference>
<dbReference type="Proteomes" id="UP000464956">
    <property type="component" value="Chromosome"/>
</dbReference>
<proteinExistence type="predicted"/>
<keyword evidence="2" id="KW-1185">Reference proteome</keyword>
<evidence type="ECO:0000313" key="2">
    <source>
        <dbReference type="Proteomes" id="UP000464956"/>
    </source>
</evidence>
<dbReference type="KEGG" id="vg:62676386"/>
<dbReference type="GeneID" id="62676386"/>
<organism evidence="1 2">
    <name type="scientific">Xanthomonas phage Bosa</name>
    <dbReference type="NCBI Taxonomy" id="2674976"/>
    <lineage>
        <taxon>Viruses</taxon>
        <taxon>Duplodnaviria</taxon>
        <taxon>Heunggongvirae</taxon>
        <taxon>Uroviricota</taxon>
        <taxon>Caudoviricetes</taxon>
        <taxon>Mesyanzhinovviridae</taxon>
        <taxon>Bradleyvirinae</taxon>
        <taxon>Bosavirus</taxon>
        <taxon>Bosavirus bosa</taxon>
    </lineage>
</organism>